<feature type="compositionally biased region" description="Polar residues" evidence="1">
    <location>
        <begin position="466"/>
        <end position="477"/>
    </location>
</feature>
<name>V4A4F5_LOTGI</name>
<gene>
    <name evidence="2" type="ORF">LOTGIDRAFT_234704</name>
</gene>
<keyword evidence="3" id="KW-1185">Reference proteome</keyword>
<feature type="compositionally biased region" description="Polar residues" evidence="1">
    <location>
        <begin position="351"/>
        <end position="373"/>
    </location>
</feature>
<feature type="compositionally biased region" description="Low complexity" evidence="1">
    <location>
        <begin position="273"/>
        <end position="282"/>
    </location>
</feature>
<evidence type="ECO:0000313" key="3">
    <source>
        <dbReference type="Proteomes" id="UP000030746"/>
    </source>
</evidence>
<organism evidence="2 3">
    <name type="scientific">Lottia gigantea</name>
    <name type="common">Giant owl limpet</name>
    <dbReference type="NCBI Taxonomy" id="225164"/>
    <lineage>
        <taxon>Eukaryota</taxon>
        <taxon>Metazoa</taxon>
        <taxon>Spiralia</taxon>
        <taxon>Lophotrochozoa</taxon>
        <taxon>Mollusca</taxon>
        <taxon>Gastropoda</taxon>
        <taxon>Patellogastropoda</taxon>
        <taxon>Lottioidea</taxon>
        <taxon>Lottiidae</taxon>
        <taxon>Lottia</taxon>
    </lineage>
</organism>
<dbReference type="HOGENOM" id="CLU_485109_0_0_1"/>
<dbReference type="RefSeq" id="XP_009061168.1">
    <property type="nucleotide sequence ID" value="XM_009062920.1"/>
</dbReference>
<dbReference type="OrthoDB" id="6512841at2759"/>
<feature type="region of interest" description="Disordered" evidence="1">
    <location>
        <begin position="432"/>
        <end position="562"/>
    </location>
</feature>
<evidence type="ECO:0008006" key="4">
    <source>
        <dbReference type="Google" id="ProtNLM"/>
    </source>
</evidence>
<dbReference type="Proteomes" id="UP000030746">
    <property type="component" value="Unassembled WGS sequence"/>
</dbReference>
<feature type="compositionally biased region" description="Polar residues" evidence="1">
    <location>
        <begin position="535"/>
        <end position="562"/>
    </location>
</feature>
<dbReference type="STRING" id="225164.V4A4F5"/>
<evidence type="ECO:0000256" key="1">
    <source>
        <dbReference type="SAM" id="MobiDB-lite"/>
    </source>
</evidence>
<dbReference type="GeneID" id="20249618"/>
<dbReference type="CTD" id="20249618"/>
<feature type="compositionally biased region" description="Low complexity" evidence="1">
    <location>
        <begin position="223"/>
        <end position="247"/>
    </location>
</feature>
<accession>V4A4F5</accession>
<feature type="region of interest" description="Disordered" evidence="1">
    <location>
        <begin position="213"/>
        <end position="405"/>
    </location>
</feature>
<dbReference type="AlphaFoldDB" id="V4A4F5"/>
<feature type="compositionally biased region" description="Polar residues" evidence="1">
    <location>
        <begin position="388"/>
        <end position="398"/>
    </location>
</feature>
<feature type="compositionally biased region" description="Basic and acidic residues" evidence="1">
    <location>
        <begin position="492"/>
        <end position="521"/>
    </location>
</feature>
<feature type="compositionally biased region" description="Basic and acidic residues" evidence="1">
    <location>
        <begin position="322"/>
        <end position="338"/>
    </location>
</feature>
<reference evidence="2 3" key="1">
    <citation type="journal article" date="2013" name="Nature">
        <title>Insights into bilaterian evolution from three spiralian genomes.</title>
        <authorList>
            <person name="Simakov O."/>
            <person name="Marletaz F."/>
            <person name="Cho S.J."/>
            <person name="Edsinger-Gonzales E."/>
            <person name="Havlak P."/>
            <person name="Hellsten U."/>
            <person name="Kuo D.H."/>
            <person name="Larsson T."/>
            <person name="Lv J."/>
            <person name="Arendt D."/>
            <person name="Savage R."/>
            <person name="Osoegawa K."/>
            <person name="de Jong P."/>
            <person name="Grimwood J."/>
            <person name="Chapman J.A."/>
            <person name="Shapiro H."/>
            <person name="Aerts A."/>
            <person name="Otillar R.P."/>
            <person name="Terry A.Y."/>
            <person name="Boore J.L."/>
            <person name="Grigoriev I.V."/>
            <person name="Lindberg D.R."/>
            <person name="Seaver E.C."/>
            <person name="Weisblat D.A."/>
            <person name="Putnam N.H."/>
            <person name="Rokhsar D.S."/>
        </authorList>
    </citation>
    <scope>NUCLEOTIDE SEQUENCE [LARGE SCALE GENOMIC DNA]</scope>
</reference>
<protein>
    <recommendedName>
        <fullName evidence="4">A-kinase anchor protein 2 C-terminal domain-containing protein</fullName>
    </recommendedName>
</protein>
<sequence length="562" mass="64546">MAENESAIDREIRLANEREELLRREKEERLKLEEQQNGRLDISSFENVAKSPPVNKPLYHEMTEADRGSEMWQRETLIQQELREQEERELALKRKSLTPVRNRQDSETTEEVPYESIIQREIRLQKEKEEELEKQRTKKDIVVDTISSQPSTPKQTVITNDNNSVQNDINHNEQKVNVCYEDAISGFQHEGESLIAREMRELREREEEVRRQRELALNTSRDSLSSISTPPKSASSNSIPHSSSSSSLHPKQGTWQKDVSPYIQPIDHKRSASVDSLASSQSTGRTPSDCTPSRDIKVMPNVQDDSDDEETPKHTPSSETPIQREIRLARERENELRRSKGLPEIAEPKQEQTTPKQKSQNDITGTPTSSYSSPRYHRDNDGQAVRSYASSRLQQELSSQKERELLYRKEGRIITTSEEHIEPLKYKEVTGMDQVDGPVKRNFNTKKSSNMNSLQSPENINIVVEETTTPTRQTSSPVKAVKGGSGAQFSYKESRQTAESKIERELREMREREQELRKKNNPDLNEEDEPESPRETTLNQKTAGPDGQTRSLADQWAQICQS</sequence>
<feature type="compositionally biased region" description="Polar residues" evidence="1">
    <location>
        <begin position="445"/>
        <end position="459"/>
    </location>
</feature>
<dbReference type="OMA" id="NCRWRRK"/>
<dbReference type="InterPro" id="IPR042779">
    <property type="entry name" value="MISP/MISP3-like"/>
</dbReference>
<feature type="region of interest" description="Disordered" evidence="1">
    <location>
        <begin position="148"/>
        <end position="168"/>
    </location>
</feature>
<proteinExistence type="predicted"/>
<evidence type="ECO:0000313" key="2">
    <source>
        <dbReference type="EMBL" id="ESO88141.1"/>
    </source>
</evidence>
<dbReference type="PANTHER" id="PTHR18839:SF0">
    <property type="entry name" value="MITOTIC INTERACTOR AND SUBSTRATE OF PLK1 ISOFORM X1-RELATED"/>
    <property type="match status" value="1"/>
</dbReference>
<dbReference type="PANTHER" id="PTHR18839">
    <property type="entry name" value="MITOTIC INTERACTOR AND SUBSTRATE OF PLK1 MISP FAMILY MEMBER"/>
    <property type="match status" value="1"/>
</dbReference>
<dbReference type="EMBL" id="KB202752">
    <property type="protein sequence ID" value="ESO88141.1"/>
    <property type="molecule type" value="Genomic_DNA"/>
</dbReference>
<dbReference type="KEGG" id="lgi:LOTGIDRAFT_234704"/>